<keyword evidence="2" id="KW-0342">GTP-binding</keyword>
<evidence type="ECO:0000259" key="5">
    <source>
        <dbReference type="PROSITE" id="PS51721"/>
    </source>
</evidence>
<feature type="domain" description="EngC GTPase" evidence="4">
    <location>
        <begin position="121"/>
        <end position="264"/>
    </location>
</feature>
<feature type="region of interest" description="Disordered" evidence="3">
    <location>
        <begin position="473"/>
        <end position="538"/>
    </location>
</feature>
<gene>
    <name evidence="6" type="ORF">WJX74_006785</name>
</gene>
<dbReference type="InterPro" id="IPR030378">
    <property type="entry name" value="G_CP_dom"/>
</dbReference>
<feature type="compositionally biased region" description="Basic residues" evidence="3">
    <location>
        <begin position="476"/>
        <end position="490"/>
    </location>
</feature>
<dbReference type="Gene3D" id="1.10.40.50">
    <property type="entry name" value="Probable gtpase engc, domain 3"/>
    <property type="match status" value="1"/>
</dbReference>
<comment type="caution">
    <text evidence="6">The sequence shown here is derived from an EMBL/GenBank/DDBJ whole genome shotgun (WGS) entry which is preliminary data.</text>
</comment>
<keyword evidence="7" id="KW-1185">Reference proteome</keyword>
<feature type="compositionally biased region" description="Acidic residues" evidence="3">
    <location>
        <begin position="529"/>
        <end position="538"/>
    </location>
</feature>
<evidence type="ECO:0000313" key="7">
    <source>
        <dbReference type="Proteomes" id="UP001438707"/>
    </source>
</evidence>
<feature type="compositionally biased region" description="Polar residues" evidence="3">
    <location>
        <begin position="491"/>
        <end position="501"/>
    </location>
</feature>
<dbReference type="Proteomes" id="UP001438707">
    <property type="component" value="Unassembled WGS sequence"/>
</dbReference>
<dbReference type="AlphaFoldDB" id="A0AAW1QLI8"/>
<evidence type="ECO:0000256" key="1">
    <source>
        <dbReference type="ARBA" id="ARBA00022741"/>
    </source>
</evidence>
<dbReference type="GO" id="GO:0005525">
    <property type="term" value="F:GTP binding"/>
    <property type="evidence" value="ECO:0007669"/>
    <property type="project" value="UniProtKB-KW"/>
</dbReference>
<sequence>MHPTGSGSKEYGKFAISKSSQVVQKRDERVTQLMELENEATGQVRTRKGNFFSVRVDQTASGQTPPLRDLLCVPRGLLKKIKQKVLVGDKVKVVGIDWPDAQGMVSDVFPRTSQLTDPAVANIDQILLVFSLSQPPFDPEQATRFLVVAEAAEIPAVVVLNKADLIPTEESAAIVEGWGYKAITASANQAQGLQSLTEALSGQTSAVAGPSGVGKSSLINALSLLSQLQTRSSSASSPSPEQHSSESTLQEDHDSSSSNAPAMLQETADAAGNPSAAPPSSSQASSTSSPEPCTATPSSTGGEEPQQLLTEAASSSGTSDMAARTDHDRAGVSSEDDPLRLYFQQADHRSQLEIAQSRANLQGIDDTGGTRQSVGDITNIGRGRNTTREVTLLEVGDGLLADSPGFNQPGLEELTLATLPECFPEIQEALNSAGCAFRNCQHLNEPGCGVRPGWSRHPFYVTLHAELSQLEELQRHRSASKKRREGHLKNKTQSGGSNQQEALLDRKSHRRVSRRQSRQNMDTIIKDAAEDEDDVPES</sequence>
<feature type="domain" description="CP-type G" evidence="5">
    <location>
        <begin position="112"/>
        <end position="409"/>
    </location>
</feature>
<dbReference type="Gene3D" id="3.40.50.300">
    <property type="entry name" value="P-loop containing nucleotide triphosphate hydrolases"/>
    <property type="match status" value="1"/>
</dbReference>
<name>A0AAW1QLI8_9CHLO</name>
<dbReference type="InterPro" id="IPR027417">
    <property type="entry name" value="P-loop_NTPase"/>
</dbReference>
<evidence type="ECO:0000259" key="4">
    <source>
        <dbReference type="PROSITE" id="PS50936"/>
    </source>
</evidence>
<dbReference type="SUPFAM" id="SSF52540">
    <property type="entry name" value="P-loop containing nucleoside triphosphate hydrolases"/>
    <property type="match status" value="2"/>
</dbReference>
<organism evidence="6 7">
    <name type="scientific">Apatococcus lobatus</name>
    <dbReference type="NCBI Taxonomy" id="904363"/>
    <lineage>
        <taxon>Eukaryota</taxon>
        <taxon>Viridiplantae</taxon>
        <taxon>Chlorophyta</taxon>
        <taxon>core chlorophytes</taxon>
        <taxon>Trebouxiophyceae</taxon>
        <taxon>Chlorellales</taxon>
        <taxon>Chlorellaceae</taxon>
        <taxon>Apatococcus</taxon>
    </lineage>
</organism>
<evidence type="ECO:0000313" key="6">
    <source>
        <dbReference type="EMBL" id="KAK9822316.1"/>
    </source>
</evidence>
<dbReference type="Pfam" id="PF03193">
    <property type="entry name" value="RsgA_GTPase"/>
    <property type="match status" value="1"/>
</dbReference>
<protein>
    <recommendedName>
        <fullName evidence="8">Ribosome biogenesis GTPase RsgA</fullName>
    </recommendedName>
</protein>
<dbReference type="InterPro" id="IPR010914">
    <property type="entry name" value="RsgA_GTPase_dom"/>
</dbReference>
<evidence type="ECO:0000256" key="2">
    <source>
        <dbReference type="ARBA" id="ARBA00023134"/>
    </source>
</evidence>
<accession>A0AAW1QLI8</accession>
<dbReference type="PROSITE" id="PS51721">
    <property type="entry name" value="G_CP"/>
    <property type="match status" value="1"/>
</dbReference>
<dbReference type="GO" id="GO:0003924">
    <property type="term" value="F:GTPase activity"/>
    <property type="evidence" value="ECO:0007669"/>
    <property type="project" value="InterPro"/>
</dbReference>
<dbReference type="EMBL" id="JALJOS010000033">
    <property type="protein sequence ID" value="KAK9822316.1"/>
    <property type="molecule type" value="Genomic_DNA"/>
</dbReference>
<feature type="region of interest" description="Disordered" evidence="3">
    <location>
        <begin position="230"/>
        <end position="337"/>
    </location>
</feature>
<dbReference type="Gene3D" id="2.40.50.140">
    <property type="entry name" value="Nucleic acid-binding proteins"/>
    <property type="match status" value="1"/>
</dbReference>
<feature type="compositionally biased region" description="Low complexity" evidence="3">
    <location>
        <begin position="268"/>
        <end position="292"/>
    </location>
</feature>
<evidence type="ECO:0008006" key="8">
    <source>
        <dbReference type="Google" id="ProtNLM"/>
    </source>
</evidence>
<dbReference type="PROSITE" id="PS50936">
    <property type="entry name" value="ENGC_GTPASE"/>
    <property type="match status" value="1"/>
</dbReference>
<feature type="compositionally biased region" description="Basic residues" evidence="3">
    <location>
        <begin position="507"/>
        <end position="517"/>
    </location>
</feature>
<dbReference type="InterPro" id="IPR004881">
    <property type="entry name" value="Ribosome_biogen_GTPase_RsgA"/>
</dbReference>
<keyword evidence="1" id="KW-0547">Nucleotide-binding</keyword>
<evidence type="ECO:0000256" key="3">
    <source>
        <dbReference type="SAM" id="MobiDB-lite"/>
    </source>
</evidence>
<feature type="compositionally biased region" description="Polar residues" evidence="3">
    <location>
        <begin position="295"/>
        <end position="319"/>
    </location>
</feature>
<dbReference type="PANTHER" id="PTHR32120:SF11">
    <property type="entry name" value="SMALL RIBOSOMAL SUBUNIT BIOGENESIS GTPASE RSGA 1, MITOCHONDRIAL-RELATED"/>
    <property type="match status" value="1"/>
</dbReference>
<dbReference type="InterPro" id="IPR012340">
    <property type="entry name" value="NA-bd_OB-fold"/>
</dbReference>
<reference evidence="6 7" key="1">
    <citation type="journal article" date="2024" name="Nat. Commun.">
        <title>Phylogenomics reveals the evolutionary origins of lichenization in chlorophyte algae.</title>
        <authorList>
            <person name="Puginier C."/>
            <person name="Libourel C."/>
            <person name="Otte J."/>
            <person name="Skaloud P."/>
            <person name="Haon M."/>
            <person name="Grisel S."/>
            <person name="Petersen M."/>
            <person name="Berrin J.G."/>
            <person name="Delaux P.M."/>
            <person name="Dal Grande F."/>
            <person name="Keller J."/>
        </authorList>
    </citation>
    <scope>NUCLEOTIDE SEQUENCE [LARGE SCALE GENOMIC DNA]</scope>
    <source>
        <strain evidence="6 7">SAG 2145</strain>
    </source>
</reference>
<dbReference type="HAMAP" id="MF_01820">
    <property type="entry name" value="GTPase_RsgA"/>
    <property type="match status" value="1"/>
</dbReference>
<proteinExistence type="inferred from homology"/>
<dbReference type="NCBIfam" id="TIGR00157">
    <property type="entry name" value="ribosome small subunit-dependent GTPase A"/>
    <property type="match status" value="1"/>
</dbReference>
<feature type="compositionally biased region" description="Low complexity" evidence="3">
    <location>
        <begin position="230"/>
        <end position="248"/>
    </location>
</feature>
<dbReference type="PANTHER" id="PTHR32120">
    <property type="entry name" value="SMALL RIBOSOMAL SUBUNIT BIOGENESIS GTPASE RSGA"/>
    <property type="match status" value="1"/>
</dbReference>